<protein>
    <submittedName>
        <fullName evidence="2">Uncharacterized protein</fullName>
    </submittedName>
</protein>
<dbReference type="EMBL" id="JAINUG010000307">
    <property type="protein sequence ID" value="KAJ8378889.1"/>
    <property type="molecule type" value="Genomic_DNA"/>
</dbReference>
<dbReference type="AlphaFoldDB" id="A0AAD7W3J6"/>
<organism evidence="2 3">
    <name type="scientific">Aldrovandia affinis</name>
    <dbReference type="NCBI Taxonomy" id="143900"/>
    <lineage>
        <taxon>Eukaryota</taxon>
        <taxon>Metazoa</taxon>
        <taxon>Chordata</taxon>
        <taxon>Craniata</taxon>
        <taxon>Vertebrata</taxon>
        <taxon>Euteleostomi</taxon>
        <taxon>Actinopterygii</taxon>
        <taxon>Neopterygii</taxon>
        <taxon>Teleostei</taxon>
        <taxon>Notacanthiformes</taxon>
        <taxon>Halosauridae</taxon>
        <taxon>Aldrovandia</taxon>
    </lineage>
</organism>
<dbReference type="Proteomes" id="UP001221898">
    <property type="component" value="Unassembled WGS sequence"/>
</dbReference>
<evidence type="ECO:0000313" key="3">
    <source>
        <dbReference type="Proteomes" id="UP001221898"/>
    </source>
</evidence>
<reference evidence="2" key="1">
    <citation type="journal article" date="2023" name="Science">
        <title>Genome structures resolve the early diversification of teleost fishes.</title>
        <authorList>
            <person name="Parey E."/>
            <person name="Louis A."/>
            <person name="Montfort J."/>
            <person name="Bouchez O."/>
            <person name="Roques C."/>
            <person name="Iampietro C."/>
            <person name="Lluch J."/>
            <person name="Castinel A."/>
            <person name="Donnadieu C."/>
            <person name="Desvignes T."/>
            <person name="Floi Bucao C."/>
            <person name="Jouanno E."/>
            <person name="Wen M."/>
            <person name="Mejri S."/>
            <person name="Dirks R."/>
            <person name="Jansen H."/>
            <person name="Henkel C."/>
            <person name="Chen W.J."/>
            <person name="Zahm M."/>
            <person name="Cabau C."/>
            <person name="Klopp C."/>
            <person name="Thompson A.W."/>
            <person name="Robinson-Rechavi M."/>
            <person name="Braasch I."/>
            <person name="Lecointre G."/>
            <person name="Bobe J."/>
            <person name="Postlethwait J.H."/>
            <person name="Berthelot C."/>
            <person name="Roest Crollius H."/>
            <person name="Guiguen Y."/>
        </authorList>
    </citation>
    <scope>NUCLEOTIDE SEQUENCE</scope>
    <source>
        <strain evidence="2">NC1722</strain>
    </source>
</reference>
<accession>A0AAD7W3J6</accession>
<sequence length="81" mass="8552">MFIVGALSDNGNVAGGNGLFCMFPLSAGSCRVSSRKRGAIDSRVSEERDGRARFLTARRYRNASSQRGGAEATAAGTPHVF</sequence>
<name>A0AAD7W3J6_9TELE</name>
<comment type="caution">
    <text evidence="2">The sequence shown here is derived from an EMBL/GenBank/DDBJ whole genome shotgun (WGS) entry which is preliminary data.</text>
</comment>
<proteinExistence type="predicted"/>
<evidence type="ECO:0000256" key="1">
    <source>
        <dbReference type="SAM" id="MobiDB-lite"/>
    </source>
</evidence>
<feature type="region of interest" description="Disordered" evidence="1">
    <location>
        <begin position="62"/>
        <end position="81"/>
    </location>
</feature>
<gene>
    <name evidence="2" type="ORF">AAFF_G00233230</name>
</gene>
<keyword evidence="3" id="KW-1185">Reference proteome</keyword>
<evidence type="ECO:0000313" key="2">
    <source>
        <dbReference type="EMBL" id="KAJ8378889.1"/>
    </source>
</evidence>